<accession>A0A3M5NKQ4</accession>
<keyword evidence="3" id="KW-0560">Oxidoreductase</keyword>
<dbReference type="Proteomes" id="UP000282636">
    <property type="component" value="Unassembled WGS sequence"/>
</dbReference>
<evidence type="ECO:0000256" key="3">
    <source>
        <dbReference type="ARBA" id="ARBA00023002"/>
    </source>
</evidence>
<evidence type="ECO:0000313" key="6">
    <source>
        <dbReference type="EMBL" id="RMT72592.1"/>
    </source>
</evidence>
<protein>
    <submittedName>
        <fullName evidence="6">Alkanesulfonate monooxygenase</fullName>
    </submittedName>
</protein>
<evidence type="ECO:0000256" key="2">
    <source>
        <dbReference type="ARBA" id="ARBA00022643"/>
    </source>
</evidence>
<evidence type="ECO:0000256" key="1">
    <source>
        <dbReference type="ARBA" id="ARBA00022630"/>
    </source>
</evidence>
<dbReference type="InterPro" id="IPR050172">
    <property type="entry name" value="SsuD_RutA_monooxygenase"/>
</dbReference>
<dbReference type="SUPFAM" id="SSF51679">
    <property type="entry name" value="Bacterial luciferase-like"/>
    <property type="match status" value="1"/>
</dbReference>
<reference evidence="6 7" key="1">
    <citation type="submission" date="2018-08" db="EMBL/GenBank/DDBJ databases">
        <title>Recombination of ecologically and evolutionarily significant loci maintains genetic cohesion in the Pseudomonas syringae species complex.</title>
        <authorList>
            <person name="Dillon M."/>
            <person name="Thakur S."/>
            <person name="Almeida R.N.D."/>
            <person name="Weir B.S."/>
            <person name="Guttman D.S."/>
        </authorList>
    </citation>
    <scope>NUCLEOTIDE SEQUENCE [LARGE SCALE GENOMIC DNA]</scope>
    <source>
        <strain evidence="6 7">ICMP 3934</strain>
    </source>
</reference>
<dbReference type="Pfam" id="PF00296">
    <property type="entry name" value="Bac_luciferase"/>
    <property type="match status" value="1"/>
</dbReference>
<keyword evidence="1" id="KW-0285">Flavoprotein</keyword>
<dbReference type="FunFam" id="3.20.20.30:FF:000012">
    <property type="entry name" value="Alkanesulfonate monooxygenase"/>
    <property type="match status" value="1"/>
</dbReference>
<dbReference type="PANTHER" id="PTHR42847">
    <property type="entry name" value="ALKANESULFONATE MONOOXYGENASE"/>
    <property type="match status" value="1"/>
</dbReference>
<dbReference type="EMBL" id="RBTL01000064">
    <property type="protein sequence ID" value="RMT72592.1"/>
    <property type="molecule type" value="Genomic_DNA"/>
</dbReference>
<proteinExistence type="predicted"/>
<name>A0A3M5NKQ4_PSESX</name>
<gene>
    <name evidence="6" type="ORF">ALP44_05614</name>
</gene>
<dbReference type="Gene3D" id="3.20.20.30">
    <property type="entry name" value="Luciferase-like domain"/>
    <property type="match status" value="1"/>
</dbReference>
<keyword evidence="2" id="KW-0288">FMN</keyword>
<dbReference type="InterPro" id="IPR036661">
    <property type="entry name" value="Luciferase-like_sf"/>
</dbReference>
<feature type="domain" description="Luciferase-like" evidence="5">
    <location>
        <begin position="40"/>
        <end position="350"/>
    </location>
</feature>
<dbReference type="CDD" id="cd01094">
    <property type="entry name" value="Alkanesulfonate_monoxygenase"/>
    <property type="match status" value="1"/>
</dbReference>
<comment type="caution">
    <text evidence="6">The sequence shown here is derived from an EMBL/GenBank/DDBJ whole genome shotgun (WGS) entry which is preliminary data.</text>
</comment>
<dbReference type="PANTHER" id="PTHR42847:SF9">
    <property type="entry name" value="BLL6451 PROTEIN"/>
    <property type="match status" value="1"/>
</dbReference>
<evidence type="ECO:0000259" key="5">
    <source>
        <dbReference type="Pfam" id="PF00296"/>
    </source>
</evidence>
<keyword evidence="4 6" id="KW-0503">Monooxygenase</keyword>
<dbReference type="AlphaFoldDB" id="A0A3M5NKQ4"/>
<evidence type="ECO:0000313" key="7">
    <source>
        <dbReference type="Proteomes" id="UP000282636"/>
    </source>
</evidence>
<dbReference type="InterPro" id="IPR011251">
    <property type="entry name" value="Luciferase-like_dom"/>
</dbReference>
<dbReference type="GO" id="GO:0008726">
    <property type="term" value="F:alkanesulfonate monooxygenase activity"/>
    <property type="evidence" value="ECO:0007669"/>
    <property type="project" value="TreeGrafter"/>
</dbReference>
<dbReference type="GO" id="GO:0046306">
    <property type="term" value="P:alkanesulfonate catabolic process"/>
    <property type="evidence" value="ECO:0007669"/>
    <property type="project" value="TreeGrafter"/>
</dbReference>
<organism evidence="6 7">
    <name type="scientific">Pseudomonas syringae pv. theae</name>
    <dbReference type="NCBI Taxonomy" id="103985"/>
    <lineage>
        <taxon>Bacteria</taxon>
        <taxon>Pseudomonadati</taxon>
        <taxon>Pseudomonadota</taxon>
        <taxon>Gammaproteobacteria</taxon>
        <taxon>Pseudomonadales</taxon>
        <taxon>Pseudomonadaceae</taxon>
        <taxon>Pseudomonas</taxon>
        <taxon>Pseudomonas syringae</taxon>
    </lineage>
</organism>
<evidence type="ECO:0000256" key="4">
    <source>
        <dbReference type="ARBA" id="ARBA00023033"/>
    </source>
</evidence>
<sequence length="390" mass="42703">MEFHSVCPLPLWCLSTRSNGPQPLAGVFMSIEFIGYIATQPGSEIHPRSGATIQPDYVKTVAKAHEDAGFDRALIAYHSNSPDSTLVAAHAASVTSTLKFLVAHRPGFISPTVAARQFATLDVFNGGRTAVHIITGGDDKELRADGSYIGKDERYARSDEYLSVVRQEWTRDKPFDHQGTYYQFEGAHSQVKSPQLPHIPLYFGGSSAAAIAVAGKHADVYALWGETYEQVRDVVKQVRAEAAKHGRTLRFSLSLRPILAETEEKAWARADSILEKAKALADSNGFVRREPPNEGSRRLLAAAAQGSRLDKRLWTGIAGLLGAQGNSTSLVGTPEQVAEALLDYYDLGITTFLIRGFDPLEDAIDYGKKLIPLTRQLVAQREQQAREQVA</sequence>